<name>A0A8S1YK90_PAROT</name>
<evidence type="ECO:0000256" key="1">
    <source>
        <dbReference type="SAM" id="Phobius"/>
    </source>
</evidence>
<protein>
    <recommendedName>
        <fullName evidence="5">Transmembrane protein</fullName>
    </recommendedName>
</protein>
<proteinExistence type="predicted"/>
<reference evidence="3" key="1">
    <citation type="submission" date="2021-01" db="EMBL/GenBank/DDBJ databases">
        <authorList>
            <consortium name="Genoscope - CEA"/>
            <person name="William W."/>
        </authorList>
    </citation>
    <scope>NUCLEOTIDE SEQUENCE</scope>
</reference>
<dbReference type="EMBL" id="CAJJDP010000158">
    <property type="protein sequence ID" value="CAD8211972.1"/>
    <property type="molecule type" value="Genomic_DNA"/>
</dbReference>
<keyword evidence="1" id="KW-0812">Transmembrane</keyword>
<accession>A0A8S1YK90</accession>
<sequence>MLIIFILVATTLQLDTTLFVETSGIKEVKVLMNAEQQIYYQQFDDYGKILSVNFTGNDISKSFCQPFYQGVSLTISSEGLVPLVSQQVKKSLDDLSEDDLFLGYREKLISLANSPDGICVLTSKGNVYLIVSNGNNPIIIKNQTLPHVTLNQEPETLVYDEKSRYFFAFFKDHLIKFQFQQEQLDAASISEWISPQKKMRLVASNGWLYCTQEEDGLLIYQMSHNHVQHVKTIKSIDLYNKTVESFQIVDIAVFEDKLYILDAKNGVSLFNIFFNGTFTKNDKFGTINLQDCHSISAKDTTLIVLQNFKQSFQVVEFYVKNDEWIQIRKYVTKSKLQRADIIDDNLVIIRGLHDHKILLTRMPEKYLDKQNHQLENYFFSGNLLGVEKSGDNNDTLIAVSPHGFYQFSYYYYPTYMICNSNNAKSGRYQSNMILKSTNCSKKIETQDDLFYCWTDFHYTFEVKRPLFSAEEQQNYTIFVIILGVVCVVMLSMIGYYYSKQQKRLKKLIEIEKRNKANKVQQLKG</sequence>
<comment type="caution">
    <text evidence="3">The sequence shown here is derived from an EMBL/GenBank/DDBJ whole genome shotgun (WGS) entry which is preliminary data.</text>
</comment>
<gene>
    <name evidence="3" type="ORF">POCTA_138.1.T1560047</name>
</gene>
<evidence type="ECO:0000256" key="2">
    <source>
        <dbReference type="SAM" id="SignalP"/>
    </source>
</evidence>
<dbReference type="OrthoDB" id="294275at2759"/>
<evidence type="ECO:0000313" key="3">
    <source>
        <dbReference type="EMBL" id="CAD8211972.1"/>
    </source>
</evidence>
<dbReference type="Proteomes" id="UP000683925">
    <property type="component" value="Unassembled WGS sequence"/>
</dbReference>
<evidence type="ECO:0008006" key="5">
    <source>
        <dbReference type="Google" id="ProtNLM"/>
    </source>
</evidence>
<feature type="chain" id="PRO_5035843731" description="Transmembrane protein" evidence="2">
    <location>
        <begin position="17"/>
        <end position="524"/>
    </location>
</feature>
<feature type="signal peptide" evidence="2">
    <location>
        <begin position="1"/>
        <end position="16"/>
    </location>
</feature>
<keyword evidence="2" id="KW-0732">Signal</keyword>
<evidence type="ECO:0000313" key="4">
    <source>
        <dbReference type="Proteomes" id="UP000683925"/>
    </source>
</evidence>
<feature type="transmembrane region" description="Helical" evidence="1">
    <location>
        <begin position="475"/>
        <end position="497"/>
    </location>
</feature>
<dbReference type="AlphaFoldDB" id="A0A8S1YK90"/>
<keyword evidence="4" id="KW-1185">Reference proteome</keyword>
<keyword evidence="1" id="KW-1133">Transmembrane helix</keyword>
<keyword evidence="1" id="KW-0472">Membrane</keyword>
<organism evidence="3 4">
    <name type="scientific">Paramecium octaurelia</name>
    <dbReference type="NCBI Taxonomy" id="43137"/>
    <lineage>
        <taxon>Eukaryota</taxon>
        <taxon>Sar</taxon>
        <taxon>Alveolata</taxon>
        <taxon>Ciliophora</taxon>
        <taxon>Intramacronucleata</taxon>
        <taxon>Oligohymenophorea</taxon>
        <taxon>Peniculida</taxon>
        <taxon>Parameciidae</taxon>
        <taxon>Paramecium</taxon>
    </lineage>
</organism>
<dbReference type="OMA" id="ILKSTNC"/>